<name>A0A9P4JJB8_9PLEO</name>
<feature type="region of interest" description="Disordered" evidence="4">
    <location>
        <begin position="1"/>
        <end position="20"/>
    </location>
</feature>
<evidence type="ECO:0000256" key="1">
    <source>
        <dbReference type="ARBA" id="ARBA00022741"/>
    </source>
</evidence>
<dbReference type="CDD" id="cd18793">
    <property type="entry name" value="SF2_C_SNF"/>
    <property type="match status" value="1"/>
</dbReference>
<sequence>MSLSSQPTPSTDTPTSTATYSTTSLTNSGITLKDIEKFISLGCLRLDRPLQHYPASADSTAEWDELTHLNLSEVVSATLGTHVVKLLHAGWIRLFIHHKPCPILVRVFLLPHDVGRRLIDRESKALKSSLRGLLHQVDVSLEAWSGHTTFRAQPFDPWATAEDVSLFYLFNKLPSPTPDPKIPTSQHTRRAMEELLKQSPSSSTEINKSVHGLKTKLYPYQARSAAFMIQRETTPQLQLDPRLEERRSLTGTPYYFGARDGSILLEPRYYETNRGGILAESMGLGKTVICLAVILGTRDHLPQIPGQFQPPMPVRERVGSLGEMVASSIGRNSIPVKSDLRRLEEEKGLHLDFCKLLLDSHVPTYEIPVEVPRMNRTTRIPPPQKLVMCSGTIIVVPRNLLHQWQSEIRKHVVKGGVKILIMDSKSTRRKMNTALNSDEADGVHVRNELPSASELLQYDIVLFSRNRFEQEIQDGADNSGRRLRGGVPLACQCPYIGATRVRDCICLAEERIYESPLKKLHWLRIIIDEGHNFASKNANAVLVAKQIHAERRWVISGTPAKDLVGVEVELPTMDTDEVDPSILRELAIEQRKTFNTEDDTTGAAKNLGLLASNFLMVRPWCDSPAEGKLDWDDYIYRHEHHHKRTYSGFSTCFFRTLEGLVVKTRPEDVERDIALPPMTHRVVYLKPCWYDKMTANLFIQVLRANAITSERVDVDYLFHKNSVQARHSLIRNLRQSNFTWTGFSIEDVAGTLETSAKYLAKEDKDCSLEDANLLLESCQIVASLLRSDSWIALSKSHEVGMFVEEWPQGSEEEFALAYPEKPAMIGITQLLEAQSCVDGHILSEDPSEGLQKVGQAAKAKLAAMEEVEKKTKTKGERDATESTQEKKSVPSSCVVQPVTSRKVAAVVSKASPKKQKKSAKKPECSNPTEESMEREVLYESPVKPKKRRLTLAGETAELFEGSPLRKTRVIGTTSAKLTYLMEKVMKHQEKEKIIIFYDGDNAAFYIAQALEMLQVNHRIYARTLENPIRSKYVALFNEDPDIRVLLIDVACGALGLNLNVASVVLIVNPINRPSIEAQAIKRAHRIGQTKRVLVETLVLEGTIEEAIFNQAKQMSRNEHLEAKTLEDADKIMNIIQNAKVILVEPDEDKGYKQCARLETPQQVFGRMGRGKYQKYGYAERGAGKEGTEKPKKRARASGLGKEKKKVEDLANRALNGIADVNTLGPTTTAPPPASDAPWPFSSLFGEASLT</sequence>
<dbReference type="OrthoDB" id="2801544at2759"/>
<dbReference type="GO" id="GO:0005524">
    <property type="term" value="F:ATP binding"/>
    <property type="evidence" value="ECO:0007669"/>
    <property type="project" value="UniProtKB-KW"/>
</dbReference>
<dbReference type="AlphaFoldDB" id="A0A9P4JJB8"/>
<dbReference type="Gene3D" id="3.40.50.10810">
    <property type="entry name" value="Tandem AAA-ATPase domain"/>
    <property type="match status" value="2"/>
</dbReference>
<reference evidence="6" key="1">
    <citation type="journal article" date="2020" name="Stud. Mycol.">
        <title>101 Dothideomycetes genomes: a test case for predicting lifestyles and emergence of pathogens.</title>
        <authorList>
            <person name="Haridas S."/>
            <person name="Albert R."/>
            <person name="Binder M."/>
            <person name="Bloem J."/>
            <person name="Labutti K."/>
            <person name="Salamov A."/>
            <person name="Andreopoulos B."/>
            <person name="Baker S."/>
            <person name="Barry K."/>
            <person name="Bills G."/>
            <person name="Bluhm B."/>
            <person name="Cannon C."/>
            <person name="Castanera R."/>
            <person name="Culley D."/>
            <person name="Daum C."/>
            <person name="Ezra D."/>
            <person name="Gonzalez J."/>
            <person name="Henrissat B."/>
            <person name="Kuo A."/>
            <person name="Liang C."/>
            <person name="Lipzen A."/>
            <person name="Lutzoni F."/>
            <person name="Magnuson J."/>
            <person name="Mondo S."/>
            <person name="Nolan M."/>
            <person name="Ohm R."/>
            <person name="Pangilinan J."/>
            <person name="Park H.-J."/>
            <person name="Ramirez L."/>
            <person name="Alfaro M."/>
            <person name="Sun H."/>
            <person name="Tritt A."/>
            <person name="Yoshinaga Y."/>
            <person name="Zwiers L.-H."/>
            <person name="Turgeon B."/>
            <person name="Goodwin S."/>
            <person name="Spatafora J."/>
            <person name="Crous P."/>
            <person name="Grigoriev I."/>
        </authorList>
    </citation>
    <scope>NUCLEOTIDE SEQUENCE</scope>
    <source>
        <strain evidence="6">ATCC 74209</strain>
    </source>
</reference>
<dbReference type="PANTHER" id="PTHR45626:SF51">
    <property type="entry name" value="SNF2-RELATED DOMAIN-CONTAINING PROTEIN"/>
    <property type="match status" value="1"/>
</dbReference>
<dbReference type="GO" id="GO:0016787">
    <property type="term" value="F:hydrolase activity"/>
    <property type="evidence" value="ECO:0007669"/>
    <property type="project" value="UniProtKB-KW"/>
</dbReference>
<evidence type="ECO:0000256" key="4">
    <source>
        <dbReference type="SAM" id="MobiDB-lite"/>
    </source>
</evidence>
<proteinExistence type="predicted"/>
<feature type="region of interest" description="Disordered" evidence="4">
    <location>
        <begin position="1180"/>
        <end position="1207"/>
    </location>
</feature>
<protein>
    <recommendedName>
        <fullName evidence="5">Helicase C-terminal domain-containing protein</fullName>
    </recommendedName>
</protein>
<accession>A0A9P4JJB8</accession>
<dbReference type="Gene3D" id="3.40.50.300">
    <property type="entry name" value="P-loop containing nucleotide triphosphate hydrolases"/>
    <property type="match status" value="1"/>
</dbReference>
<evidence type="ECO:0000313" key="6">
    <source>
        <dbReference type="EMBL" id="KAF2200508.1"/>
    </source>
</evidence>
<evidence type="ECO:0000313" key="7">
    <source>
        <dbReference type="Proteomes" id="UP000799536"/>
    </source>
</evidence>
<dbReference type="InterPro" id="IPR014001">
    <property type="entry name" value="Helicase_ATP-bd"/>
</dbReference>
<evidence type="ECO:0000256" key="3">
    <source>
        <dbReference type="ARBA" id="ARBA00022840"/>
    </source>
</evidence>
<dbReference type="Pfam" id="PF00176">
    <property type="entry name" value="SNF2-rel_dom"/>
    <property type="match status" value="1"/>
</dbReference>
<organism evidence="6 7">
    <name type="scientific">Delitschia confertaspora ATCC 74209</name>
    <dbReference type="NCBI Taxonomy" id="1513339"/>
    <lineage>
        <taxon>Eukaryota</taxon>
        <taxon>Fungi</taxon>
        <taxon>Dikarya</taxon>
        <taxon>Ascomycota</taxon>
        <taxon>Pezizomycotina</taxon>
        <taxon>Dothideomycetes</taxon>
        <taxon>Pleosporomycetidae</taxon>
        <taxon>Pleosporales</taxon>
        <taxon>Delitschiaceae</taxon>
        <taxon>Delitschia</taxon>
    </lineage>
</organism>
<dbReference type="GO" id="GO:0008094">
    <property type="term" value="F:ATP-dependent activity, acting on DNA"/>
    <property type="evidence" value="ECO:0007669"/>
    <property type="project" value="TreeGrafter"/>
</dbReference>
<keyword evidence="1" id="KW-0547">Nucleotide-binding</keyword>
<feature type="region of interest" description="Disordered" evidence="4">
    <location>
        <begin position="867"/>
        <end position="939"/>
    </location>
</feature>
<dbReference type="SUPFAM" id="SSF52540">
    <property type="entry name" value="P-loop containing nucleoside triphosphate hydrolases"/>
    <property type="match status" value="2"/>
</dbReference>
<dbReference type="GO" id="GO:0006281">
    <property type="term" value="P:DNA repair"/>
    <property type="evidence" value="ECO:0007669"/>
    <property type="project" value="TreeGrafter"/>
</dbReference>
<dbReference type="PROSITE" id="PS51194">
    <property type="entry name" value="HELICASE_CTER"/>
    <property type="match status" value="1"/>
</dbReference>
<dbReference type="InterPro" id="IPR000330">
    <property type="entry name" value="SNF2_N"/>
</dbReference>
<dbReference type="InterPro" id="IPR050628">
    <property type="entry name" value="SNF2_RAD54_helicase_TF"/>
</dbReference>
<keyword evidence="2" id="KW-0378">Hydrolase</keyword>
<dbReference type="InterPro" id="IPR049730">
    <property type="entry name" value="SNF2/RAD54-like_C"/>
</dbReference>
<dbReference type="Proteomes" id="UP000799536">
    <property type="component" value="Unassembled WGS sequence"/>
</dbReference>
<feature type="region of interest" description="Disordered" evidence="4">
    <location>
        <begin position="1219"/>
        <end position="1250"/>
    </location>
</feature>
<keyword evidence="3" id="KW-0067">ATP-binding</keyword>
<feature type="compositionally biased region" description="Low complexity" evidence="4">
    <location>
        <begin position="898"/>
        <end position="910"/>
    </location>
</feature>
<evidence type="ECO:0000256" key="2">
    <source>
        <dbReference type="ARBA" id="ARBA00022801"/>
    </source>
</evidence>
<dbReference type="SMART" id="SM00487">
    <property type="entry name" value="DEXDc"/>
    <property type="match status" value="1"/>
</dbReference>
<evidence type="ECO:0000259" key="5">
    <source>
        <dbReference type="PROSITE" id="PS51194"/>
    </source>
</evidence>
<dbReference type="Pfam" id="PF00271">
    <property type="entry name" value="Helicase_C"/>
    <property type="match status" value="1"/>
</dbReference>
<keyword evidence="7" id="KW-1185">Reference proteome</keyword>
<gene>
    <name evidence="6" type="ORF">GQ43DRAFT_481535</name>
</gene>
<comment type="caution">
    <text evidence="6">The sequence shown here is derived from an EMBL/GenBank/DDBJ whole genome shotgun (WGS) entry which is preliminary data.</text>
</comment>
<dbReference type="InterPro" id="IPR001650">
    <property type="entry name" value="Helicase_C-like"/>
</dbReference>
<feature type="domain" description="Helicase C-terminal" evidence="5">
    <location>
        <begin position="976"/>
        <end position="1135"/>
    </location>
</feature>
<dbReference type="GO" id="GO:0005634">
    <property type="term" value="C:nucleus"/>
    <property type="evidence" value="ECO:0007669"/>
    <property type="project" value="TreeGrafter"/>
</dbReference>
<feature type="compositionally biased region" description="Basic and acidic residues" evidence="4">
    <location>
        <begin position="867"/>
        <end position="888"/>
    </location>
</feature>
<dbReference type="EMBL" id="ML994019">
    <property type="protein sequence ID" value="KAF2200508.1"/>
    <property type="molecule type" value="Genomic_DNA"/>
</dbReference>
<dbReference type="InterPro" id="IPR027417">
    <property type="entry name" value="P-loop_NTPase"/>
</dbReference>
<dbReference type="InterPro" id="IPR038718">
    <property type="entry name" value="SNF2-like_sf"/>
</dbReference>
<dbReference type="PANTHER" id="PTHR45626">
    <property type="entry name" value="TRANSCRIPTION TERMINATION FACTOR 2-RELATED"/>
    <property type="match status" value="1"/>
</dbReference>